<sequence length="634" mass="69386">MVRNHSVHSSRVHRANSASRSTRLAGHSTHRTGAAHGNAAVHSRKYGRRAQGRIPMKPLPVPNENQVPKDDSELVAPPKYRRGSMRIVALGGLGEIGRNMNTIEYNGHLLLIDCGVLFPDSQQPGVDLILPDFSYIRPRLNKVDALVLTHGHEDHIGAVPYLLRERPDIPLYGSSLTLAFVQAKCEEFGIKPICHVVDDKDTAKVGPFNLEFISVTHSIPDALAVAVSTPAGRLIDTGDFKIDPLPIDHRITDLREFAKQGEKGVDLLMADSTNAEIKGFVKPESSITPALDHAFATARRKIIVASFSSHVHRVQQVVDVAHKYGRKVVFVGRSMVRNMGIAADLGFLKLPEDTVVDLRDAQKIPDTQLVYMCTGSQGEPLAALGRIANGNHPTIQVNEFDTVILASSLIPGNESEVYRVINQLTSLGAQVINRDNAAIHVSGHADEGELLYLYNIVQPKNAMPIHGESRHQVANGLIAIKTGVDPQNVVLARDGDVVDLYQGKAAIVGSVPCHYVYVDGSSVGELTDEELEKRKILGTEGFVSSFVVVDTRINKVVKGPRIFLNAVAEDEEEFAAVRDNVTDTLERAMQDGTTDTGRLQQVMRRTLGSWIARELHRRPMIVPVVTDLAVKSKK</sequence>
<protein>
    <recommendedName>
        <fullName evidence="9">Ribonuclease J</fullName>
        <shortName evidence="9">RNase J</shortName>
        <ecNumber evidence="9">3.1.-.-</ecNumber>
    </recommendedName>
</protein>
<feature type="active site" description="Proton donor" evidence="10">
    <location>
        <position position="271"/>
    </location>
</feature>
<evidence type="ECO:0000256" key="7">
    <source>
        <dbReference type="ARBA" id="ARBA00022839"/>
    </source>
</evidence>
<feature type="binding site" evidence="12">
    <location>
        <position position="127"/>
    </location>
    <ligand>
        <name>Ca(2+)</name>
        <dbReference type="ChEBI" id="CHEBI:29108"/>
    </ligand>
</feature>
<dbReference type="Pfam" id="PF22505">
    <property type="entry name" value="RNase_J_b_CASP"/>
    <property type="match status" value="1"/>
</dbReference>
<keyword evidence="12" id="KW-0106">Calcium</keyword>
<comment type="similarity">
    <text evidence="9">Belongs to the metallo-beta-lactamase superfamily. RNA-metabolizing metallo-beta-lactamase-like family. Bacterial RNase J subfamily.</text>
</comment>
<feature type="binding site" evidence="12">
    <location>
        <position position="466"/>
    </location>
    <ligand>
        <name>Zn(2+)</name>
        <dbReference type="ChEBI" id="CHEBI:29105"/>
        <label>1</label>
        <note>catalytic</note>
    </ligand>
</feature>
<evidence type="ECO:0000256" key="11">
    <source>
        <dbReference type="PIRSR" id="PIRSR004803-2"/>
    </source>
</evidence>
<keyword evidence="1 9" id="KW-0963">Cytoplasm</keyword>
<keyword evidence="6 12" id="KW-0862">Zinc</keyword>
<evidence type="ECO:0000256" key="2">
    <source>
        <dbReference type="ARBA" id="ARBA00022722"/>
    </source>
</evidence>
<feature type="binding site" evidence="12">
    <location>
        <position position="125"/>
    </location>
    <ligand>
        <name>Ca(2+)</name>
        <dbReference type="ChEBI" id="CHEBI:29108"/>
    </ligand>
</feature>
<gene>
    <name evidence="9" type="primary">rnj</name>
    <name evidence="15" type="ORF">K8U78_05790</name>
</gene>
<dbReference type="Proteomes" id="UP000715651">
    <property type="component" value="Unassembled WGS sequence"/>
</dbReference>
<feature type="binding site" evidence="12">
    <location>
        <position position="155"/>
    </location>
    <ligand>
        <name>Zn(2+)</name>
        <dbReference type="ChEBI" id="CHEBI:29105"/>
        <label>1</label>
        <note>catalytic</note>
    </ligand>
</feature>
<feature type="binding site" evidence="11">
    <location>
        <begin position="308"/>
        <end position="310"/>
    </location>
    <ligand>
        <name>substrate</name>
    </ligand>
</feature>
<feature type="binding site" evidence="12">
    <location>
        <position position="152"/>
    </location>
    <ligand>
        <name>Zn(2+)</name>
        <dbReference type="ChEBI" id="CHEBI:29105"/>
        <label>1</label>
        <note>catalytic</note>
    </ligand>
</feature>
<dbReference type="PANTHER" id="PTHR43694">
    <property type="entry name" value="RIBONUCLEASE J"/>
    <property type="match status" value="1"/>
</dbReference>
<feature type="domain" description="Metallo-beta-lactamase" evidence="14">
    <location>
        <begin position="97"/>
        <end position="291"/>
    </location>
</feature>
<dbReference type="Gene3D" id="3.40.50.10710">
    <property type="entry name" value="Metallo-hydrolase/oxidoreductase"/>
    <property type="match status" value="1"/>
</dbReference>
<keyword evidence="3 12" id="KW-0479">Metal-binding</keyword>
<evidence type="ECO:0000256" key="8">
    <source>
        <dbReference type="ARBA" id="ARBA00022884"/>
    </source>
</evidence>
<evidence type="ECO:0000256" key="12">
    <source>
        <dbReference type="PIRSR" id="PIRSR004803-3"/>
    </source>
</evidence>
<comment type="cofactor">
    <cofactor evidence="12">
        <name>Zn(2+)</name>
        <dbReference type="ChEBI" id="CHEBI:29105"/>
    </cofactor>
    <text evidence="12">Binds 2 Zn(2+) ions per subunit. It is not clear if Zn(2+) or Mg(2+) is physiologically important.</text>
</comment>
<evidence type="ECO:0000256" key="4">
    <source>
        <dbReference type="ARBA" id="ARBA00022759"/>
    </source>
</evidence>
<keyword evidence="4 9" id="KW-0255">Endonuclease</keyword>
<dbReference type="InterPro" id="IPR001279">
    <property type="entry name" value="Metallo-B-lactamas"/>
</dbReference>
<dbReference type="SUPFAM" id="SSF56281">
    <property type="entry name" value="Metallo-hydrolase/oxidoreductase"/>
    <property type="match status" value="1"/>
</dbReference>
<feature type="binding site" evidence="12">
    <location>
        <position position="239"/>
    </location>
    <ligand>
        <name>Zn(2+)</name>
        <dbReference type="ChEBI" id="CHEBI:29105"/>
        <label>1</label>
        <note>catalytic</note>
    </ligand>
</feature>
<keyword evidence="9" id="KW-0698">rRNA processing</keyword>
<dbReference type="Gene3D" id="3.60.15.10">
    <property type="entry name" value="Ribonuclease Z/Hydroxyacylglutathione hydrolase-like"/>
    <property type="match status" value="1"/>
</dbReference>
<dbReference type="InterPro" id="IPR055132">
    <property type="entry name" value="RNase_J_b_CASP"/>
</dbReference>
<evidence type="ECO:0000256" key="13">
    <source>
        <dbReference type="SAM" id="MobiDB-lite"/>
    </source>
</evidence>
<dbReference type="Pfam" id="PF07521">
    <property type="entry name" value="RMMBL"/>
    <property type="match status" value="1"/>
</dbReference>
<dbReference type="InterPro" id="IPR011108">
    <property type="entry name" value="RMMBL"/>
</dbReference>
<feature type="binding site" evidence="12">
    <location>
        <position position="519"/>
    </location>
    <ligand>
        <name>Ca(2+)</name>
        <dbReference type="ChEBI" id="CHEBI:29108"/>
    </ligand>
</feature>
<dbReference type="Gene3D" id="3.10.20.580">
    <property type="match status" value="1"/>
</dbReference>
<dbReference type="CDD" id="cd07714">
    <property type="entry name" value="RNaseJ_MBL-fold"/>
    <property type="match status" value="1"/>
</dbReference>
<evidence type="ECO:0000256" key="10">
    <source>
        <dbReference type="PIRSR" id="PIRSR004803-1"/>
    </source>
</evidence>
<name>A0A921FUS8_9BIFI</name>
<reference evidence="15" key="2">
    <citation type="submission" date="2021-09" db="EMBL/GenBank/DDBJ databases">
        <authorList>
            <person name="Gilroy R."/>
        </authorList>
    </citation>
    <scope>NUCLEOTIDE SEQUENCE</scope>
    <source>
        <strain evidence="15">578</strain>
    </source>
</reference>
<feature type="binding site" evidence="9 11">
    <location>
        <begin position="440"/>
        <end position="444"/>
    </location>
    <ligand>
        <name>substrate</name>
    </ligand>
</feature>
<dbReference type="PIRSF" id="PIRSF004803">
    <property type="entry name" value="RnjA"/>
    <property type="match status" value="1"/>
</dbReference>
<keyword evidence="8 9" id="KW-0694">RNA-binding</keyword>
<dbReference type="GO" id="GO:0004534">
    <property type="term" value="F:5'-3' RNA exonuclease activity"/>
    <property type="evidence" value="ECO:0007669"/>
    <property type="project" value="UniProtKB-UniRule"/>
</dbReference>
<dbReference type="GO" id="GO:0003723">
    <property type="term" value="F:RNA binding"/>
    <property type="evidence" value="ECO:0007669"/>
    <property type="project" value="UniProtKB-UniRule"/>
</dbReference>
<evidence type="ECO:0000256" key="9">
    <source>
        <dbReference type="HAMAP-Rule" id="MF_01491"/>
    </source>
</evidence>
<keyword evidence="5 9" id="KW-0378">Hydrolase</keyword>
<dbReference type="AlphaFoldDB" id="A0A921FUS8"/>
<reference evidence="15" key="1">
    <citation type="journal article" date="2021" name="PeerJ">
        <title>Extensive microbial diversity within the chicken gut microbiome revealed by metagenomics and culture.</title>
        <authorList>
            <person name="Gilroy R."/>
            <person name="Ravi A."/>
            <person name="Getino M."/>
            <person name="Pursley I."/>
            <person name="Horton D.L."/>
            <person name="Alikhan N.F."/>
            <person name="Baker D."/>
            <person name="Gharbi K."/>
            <person name="Hall N."/>
            <person name="Watson M."/>
            <person name="Adriaenssens E.M."/>
            <person name="Foster-Nyarko E."/>
            <person name="Jarju S."/>
            <person name="Secka A."/>
            <person name="Antonio M."/>
            <person name="Oren A."/>
            <person name="Chaudhuri R.R."/>
            <person name="La Ragione R."/>
            <person name="Hildebrand F."/>
            <person name="Pallen M.J."/>
        </authorList>
    </citation>
    <scope>NUCLEOTIDE SEQUENCE</scope>
    <source>
        <strain evidence="15">578</strain>
    </source>
</reference>
<dbReference type="EC" id="3.1.-.-" evidence="9"/>
<feature type="binding site" evidence="12">
    <location>
        <position position="217"/>
    </location>
    <ligand>
        <name>Zn(2+)</name>
        <dbReference type="ChEBI" id="CHEBI:29105"/>
        <label>1</label>
        <note>catalytic</note>
    </ligand>
</feature>
<dbReference type="HAMAP" id="MF_01491">
    <property type="entry name" value="RNase_J_bact"/>
    <property type="match status" value="1"/>
</dbReference>
<dbReference type="InterPro" id="IPR030854">
    <property type="entry name" value="RNase_J_bac"/>
</dbReference>
<dbReference type="GO" id="GO:0005737">
    <property type="term" value="C:cytoplasm"/>
    <property type="evidence" value="ECO:0007669"/>
    <property type="project" value="UniProtKB-SubCell"/>
</dbReference>
<keyword evidence="7 9" id="KW-0269">Exonuclease</keyword>
<feature type="binding site" evidence="12">
    <location>
        <position position="154"/>
    </location>
    <ligand>
        <name>Zn(2+)</name>
        <dbReference type="ChEBI" id="CHEBI:29105"/>
        <label>1</label>
        <note>catalytic</note>
    </ligand>
</feature>
<evidence type="ECO:0000256" key="3">
    <source>
        <dbReference type="ARBA" id="ARBA00022723"/>
    </source>
</evidence>
<dbReference type="InterPro" id="IPR042173">
    <property type="entry name" value="RNase_J_2"/>
</dbReference>
<dbReference type="GO" id="GO:0006364">
    <property type="term" value="P:rRNA processing"/>
    <property type="evidence" value="ECO:0007669"/>
    <property type="project" value="UniProtKB-UniRule"/>
</dbReference>
<feature type="compositionally biased region" description="Basic residues" evidence="13">
    <location>
        <begin position="42"/>
        <end position="51"/>
    </location>
</feature>
<feature type="region of interest" description="Disordered" evidence="13">
    <location>
        <begin position="1"/>
        <end position="76"/>
    </location>
</feature>
<dbReference type="InterPro" id="IPR036866">
    <property type="entry name" value="RibonucZ/Hydroxyglut_hydro"/>
</dbReference>
<feature type="binding site" evidence="12">
    <location>
        <position position="150"/>
    </location>
    <ligand>
        <name>Zn(2+)</name>
        <dbReference type="ChEBI" id="CHEBI:29105"/>
        <label>1</label>
        <note>catalytic</note>
    </ligand>
</feature>
<dbReference type="InterPro" id="IPR004613">
    <property type="entry name" value="RNase_J"/>
</dbReference>
<evidence type="ECO:0000313" key="16">
    <source>
        <dbReference type="Proteomes" id="UP000715651"/>
    </source>
</evidence>
<dbReference type="NCBIfam" id="TIGR00649">
    <property type="entry name" value="MG423"/>
    <property type="match status" value="1"/>
</dbReference>
<evidence type="ECO:0000256" key="6">
    <source>
        <dbReference type="ARBA" id="ARBA00022833"/>
    </source>
</evidence>
<evidence type="ECO:0000313" key="15">
    <source>
        <dbReference type="EMBL" id="HJF18633.1"/>
    </source>
</evidence>
<dbReference type="GO" id="GO:0004521">
    <property type="term" value="F:RNA endonuclease activity"/>
    <property type="evidence" value="ECO:0007669"/>
    <property type="project" value="UniProtKB-UniRule"/>
</dbReference>
<dbReference type="Pfam" id="PF17770">
    <property type="entry name" value="RNase_J_C"/>
    <property type="match status" value="1"/>
</dbReference>
<comment type="caution">
    <text evidence="15">The sequence shown here is derived from an EMBL/GenBank/DDBJ whole genome shotgun (WGS) entry which is preliminary data.</text>
</comment>
<evidence type="ECO:0000259" key="14">
    <source>
        <dbReference type="SMART" id="SM00849"/>
    </source>
</evidence>
<organism evidence="15 16">
    <name type="scientific">Aeriscardovia aeriphila</name>
    <dbReference type="NCBI Taxonomy" id="218139"/>
    <lineage>
        <taxon>Bacteria</taxon>
        <taxon>Bacillati</taxon>
        <taxon>Actinomycetota</taxon>
        <taxon>Actinomycetes</taxon>
        <taxon>Bifidobacteriales</taxon>
        <taxon>Bifidobacteriaceae</taxon>
        <taxon>Aeriscardovia</taxon>
    </lineage>
</organism>
<accession>A0A921FUS8</accession>
<dbReference type="PANTHER" id="PTHR43694:SF1">
    <property type="entry name" value="RIBONUCLEASE J"/>
    <property type="match status" value="1"/>
</dbReference>
<evidence type="ECO:0000256" key="5">
    <source>
        <dbReference type="ARBA" id="ARBA00022801"/>
    </source>
</evidence>
<dbReference type="Pfam" id="PF00753">
    <property type="entry name" value="Lactamase_B"/>
    <property type="match status" value="1"/>
</dbReference>
<dbReference type="EMBL" id="DYWK01000009">
    <property type="protein sequence ID" value="HJF18633.1"/>
    <property type="molecule type" value="Genomic_DNA"/>
</dbReference>
<feature type="active site" description="Proton acceptor" evidence="10">
    <location>
        <position position="444"/>
    </location>
</feature>
<dbReference type="PROSITE" id="PS01292">
    <property type="entry name" value="UPF0036"/>
    <property type="match status" value="1"/>
</dbReference>
<comment type="cofactor">
    <cofactor evidence="12">
        <name>Ca(2+)</name>
        <dbReference type="ChEBI" id="CHEBI:29108"/>
    </cofactor>
    <text evidence="12">Binds 1 Ca(2+) cation per subunit. Seen in 1 crystal structure, it is not clear if it is physiologically important.</text>
</comment>
<comment type="subcellular location">
    <subcellularLocation>
        <location evidence="9">Cytoplasm</location>
    </subcellularLocation>
</comment>
<evidence type="ECO:0000256" key="1">
    <source>
        <dbReference type="ARBA" id="ARBA00022490"/>
    </source>
</evidence>
<dbReference type="InterPro" id="IPR001587">
    <property type="entry name" value="RNase_J_CS"/>
</dbReference>
<feature type="compositionally biased region" description="Basic residues" evidence="13">
    <location>
        <begin position="1"/>
        <end position="14"/>
    </location>
</feature>
<dbReference type="SMART" id="SM00849">
    <property type="entry name" value="Lactamase_B"/>
    <property type="match status" value="1"/>
</dbReference>
<proteinExistence type="inferred from homology"/>
<comment type="function">
    <text evidence="9">An RNase that has 5'-3' exonuclease and possibly endonuclease activity. Involved in maturation of rRNA and in some organisms also mRNA maturation and/or decay.</text>
</comment>
<comment type="subunit">
    <text evidence="9">Homodimer, may be a subunit of the RNA degradosome.</text>
</comment>
<dbReference type="GO" id="GO:0008270">
    <property type="term" value="F:zinc ion binding"/>
    <property type="evidence" value="ECO:0007669"/>
    <property type="project" value="InterPro"/>
</dbReference>
<keyword evidence="2 9" id="KW-0540">Nuclease</keyword>
<dbReference type="InterPro" id="IPR041636">
    <property type="entry name" value="RNase_J_C"/>
</dbReference>